<dbReference type="GO" id="GO:0017022">
    <property type="term" value="F:myosin binding"/>
    <property type="evidence" value="ECO:0007669"/>
    <property type="project" value="TreeGrafter"/>
</dbReference>
<dbReference type="PANTHER" id="PTHR15751">
    <property type="entry name" value="TRAFFICKING KINESIN-BINDING PROTEIN"/>
    <property type="match status" value="1"/>
</dbReference>
<feature type="region of interest" description="Disordered" evidence="6">
    <location>
        <begin position="1"/>
        <end position="36"/>
    </location>
</feature>
<proteinExistence type="inferred from homology"/>
<dbReference type="AlphaFoldDB" id="A0A9C6WM73"/>
<keyword evidence="3 5" id="KW-0175">Coiled coil</keyword>
<evidence type="ECO:0000259" key="7">
    <source>
        <dbReference type="SMART" id="SM01423"/>
    </source>
</evidence>
<evidence type="ECO:0000256" key="6">
    <source>
        <dbReference type="SAM" id="MobiDB-lite"/>
    </source>
</evidence>
<dbReference type="InterPro" id="IPR051946">
    <property type="entry name" value="Intracell_Traff-Reg"/>
</dbReference>
<dbReference type="GO" id="GO:0006605">
    <property type="term" value="P:protein targeting"/>
    <property type="evidence" value="ECO:0007669"/>
    <property type="project" value="TreeGrafter"/>
</dbReference>
<feature type="domain" description="HAP1 N-terminal" evidence="8">
    <location>
        <begin position="56"/>
        <end position="354"/>
    </location>
</feature>
<feature type="domain" description="Trafficking kinesin-binding protein C-terminal" evidence="7">
    <location>
        <begin position="408"/>
        <end position="601"/>
    </location>
</feature>
<feature type="compositionally biased region" description="Low complexity" evidence="6">
    <location>
        <begin position="447"/>
        <end position="487"/>
    </location>
</feature>
<dbReference type="InterPro" id="IPR022154">
    <property type="entry name" value="TRAK1/2_C"/>
</dbReference>
<dbReference type="InterPro" id="IPR006933">
    <property type="entry name" value="HAP1_N"/>
</dbReference>
<feature type="region of interest" description="Disordered" evidence="6">
    <location>
        <begin position="446"/>
        <end position="514"/>
    </location>
</feature>
<name>A0A9C6WM73_FRAOC</name>
<dbReference type="RefSeq" id="XP_052121142.1">
    <property type="nucleotide sequence ID" value="XM_052265182.1"/>
</dbReference>
<dbReference type="GeneID" id="113210360"/>
<dbReference type="KEGG" id="foc:113210360"/>
<evidence type="ECO:0000256" key="5">
    <source>
        <dbReference type="SAM" id="Coils"/>
    </source>
</evidence>
<dbReference type="PANTHER" id="PTHR15751:SF12">
    <property type="entry name" value="TRAFFICKING KINESIN-BINDING PROTEIN MILT"/>
    <property type="match status" value="1"/>
</dbReference>
<sequence length="989" mass="107882">MFPWSKDRPRPRHSRRPGDLPCLPPPDAEFNAEPGSAQDVCCGEDLPEVEIISLLHEQIPRYRLRADTLTQFTGYENQDWYIPSPALKPAETALTPDQIRETLNYFLLCSDRVSQMTKTYDDIEAVTRLLEEKEKDLELTARIGKELLANNQRLENNVTSLEAELRTTNEKLTQLNHELLKKTELIQILTNDEGDSSSEVGTPCAPRQINAEFMQQRIHVLEHDNVRLREEFNQIAKETSECEEAEAKLVQDITHQLSTANREVTALLGELDRQRDENRQQSEHIIALEAKLRDIESRHTSMTADNEELRGLIRVSRETQDSLSGELAELKTRHGEVSALLLDTQEQLKKKRKMSMPVARATQLFPSLTGINQHNPDSIASELESSLFSELSLDSGISTDRAPSYKKVFETVRCASRSSMGSGSSIGSSLGISPVKRLGSLGGGQASLTSSLSMSSSSIGPRMSSLPGMATTSTASSSISSHPAPHIYGSTMSFPSLDSAGQSDSEAFSNDSEDNYSVDAEQCEPRSDFTELEAAVRRLTPAAVALRRAHLGSASMISFDECRTPDSIMSTGSSGAFSGNSNSMNWKLPDKLQIVKPIEGSLTLHHWSQLATPTLSGLLEERPGVKIRGGKPLEELGLDTYTLSDLEEDDEYICPGKSFQSTSSVYTFTNSTVMHPDDGMTSVTHSLPPSQMSTRCTNSQATTANPTPVSGMSRRNSTSTFSTCLGLAKMLNERGIKAVTPSALNTPANEKSFTPTATPCNSPLGSPRGSAESSPSSSRSPSPPPYSTFPIPALLSSGAELLRRTFSSERNPSPMRYHRSPQARRSRKGLSRSDRKALSSIKLVEKLEQIGLDSLVTPNYRPGARSMYFNPAQRSPMAQLTGLSPVSSSPKPSFVLGGDDDSDIPILGMPAKPGSGQLDSRLNRLQQENRRPSVRPDLGYVPGATPAPRGARKRPDLGSVPSDHGMDSNSSSTLGTLSSLWFGRKGGLL</sequence>
<dbReference type="SMART" id="SM01424">
    <property type="entry name" value="HAP1_N"/>
    <property type="match status" value="1"/>
</dbReference>
<reference evidence="10 11" key="1">
    <citation type="submission" date="2025-04" db="UniProtKB">
        <authorList>
            <consortium name="RefSeq"/>
        </authorList>
    </citation>
    <scope>IDENTIFICATION</scope>
    <source>
        <tissue evidence="10 11">Whole organism</tissue>
    </source>
</reference>
<accession>A0A9C6WM73</accession>
<evidence type="ECO:0000256" key="1">
    <source>
        <dbReference type="ARBA" id="ARBA00004173"/>
    </source>
</evidence>
<dbReference type="SMART" id="SM01423">
    <property type="entry name" value="Milton"/>
    <property type="match status" value="1"/>
</dbReference>
<keyword evidence="9" id="KW-1185">Reference proteome</keyword>
<dbReference type="Pfam" id="PF04849">
    <property type="entry name" value="HAP1_N"/>
    <property type="match status" value="1"/>
</dbReference>
<protein>
    <submittedName>
        <fullName evidence="10 11">Trafficking kinesin-binding protein milt isoform X1</fullName>
    </submittedName>
</protein>
<feature type="compositionally biased region" description="Basic residues" evidence="6">
    <location>
        <begin position="816"/>
        <end position="830"/>
    </location>
</feature>
<dbReference type="GO" id="GO:0005739">
    <property type="term" value="C:mitochondrion"/>
    <property type="evidence" value="ECO:0007669"/>
    <property type="project" value="UniProtKB-SubCell"/>
</dbReference>
<feature type="coiled-coil region" evidence="5">
    <location>
        <begin position="144"/>
        <end position="178"/>
    </location>
</feature>
<evidence type="ECO:0000259" key="8">
    <source>
        <dbReference type="SMART" id="SM01424"/>
    </source>
</evidence>
<evidence type="ECO:0000313" key="10">
    <source>
        <dbReference type="RefSeq" id="XP_052121139.1"/>
    </source>
</evidence>
<feature type="coiled-coil region" evidence="5">
    <location>
        <begin position="211"/>
        <end position="298"/>
    </location>
</feature>
<organism evidence="9 11">
    <name type="scientific">Frankliniella occidentalis</name>
    <name type="common">Western flower thrips</name>
    <name type="synonym">Euthrips occidentalis</name>
    <dbReference type="NCBI Taxonomy" id="133901"/>
    <lineage>
        <taxon>Eukaryota</taxon>
        <taxon>Metazoa</taxon>
        <taxon>Ecdysozoa</taxon>
        <taxon>Arthropoda</taxon>
        <taxon>Hexapoda</taxon>
        <taxon>Insecta</taxon>
        <taxon>Pterygota</taxon>
        <taxon>Neoptera</taxon>
        <taxon>Paraneoptera</taxon>
        <taxon>Thysanoptera</taxon>
        <taxon>Terebrantia</taxon>
        <taxon>Thripoidea</taxon>
        <taxon>Thripidae</taxon>
        <taxon>Frankliniella</taxon>
    </lineage>
</organism>
<evidence type="ECO:0000256" key="3">
    <source>
        <dbReference type="ARBA" id="ARBA00023054"/>
    </source>
</evidence>
<gene>
    <name evidence="10 11" type="primary">LOC113210360</name>
</gene>
<dbReference type="RefSeq" id="XP_052121139.1">
    <property type="nucleotide sequence ID" value="XM_052265179.1"/>
</dbReference>
<evidence type="ECO:0000313" key="11">
    <source>
        <dbReference type="RefSeq" id="XP_052121142.1"/>
    </source>
</evidence>
<feature type="region of interest" description="Disordered" evidence="6">
    <location>
        <begin position="805"/>
        <end position="836"/>
    </location>
</feature>
<dbReference type="GO" id="GO:0047496">
    <property type="term" value="P:vesicle transport along microtubule"/>
    <property type="evidence" value="ECO:0007669"/>
    <property type="project" value="TreeGrafter"/>
</dbReference>
<dbReference type="GO" id="GO:0048311">
    <property type="term" value="P:mitochondrion distribution"/>
    <property type="evidence" value="ECO:0007669"/>
    <property type="project" value="TreeGrafter"/>
</dbReference>
<comment type="similarity">
    <text evidence="2">Belongs to the milton family.</text>
</comment>
<evidence type="ECO:0000313" key="9">
    <source>
        <dbReference type="Proteomes" id="UP000504606"/>
    </source>
</evidence>
<dbReference type="CTD" id="45683"/>
<feature type="region of interest" description="Disordered" evidence="6">
    <location>
        <begin position="741"/>
        <end position="792"/>
    </location>
</feature>
<evidence type="ECO:0000256" key="2">
    <source>
        <dbReference type="ARBA" id="ARBA00007007"/>
    </source>
</evidence>
<feature type="region of interest" description="Disordered" evidence="6">
    <location>
        <begin position="929"/>
        <end position="976"/>
    </location>
</feature>
<dbReference type="OrthoDB" id="10067624at2759"/>
<dbReference type="Pfam" id="PF12448">
    <property type="entry name" value="Milton"/>
    <property type="match status" value="1"/>
</dbReference>
<dbReference type="GO" id="GO:0031410">
    <property type="term" value="C:cytoplasmic vesicle"/>
    <property type="evidence" value="ECO:0007669"/>
    <property type="project" value="TreeGrafter"/>
</dbReference>
<feature type="region of interest" description="Disordered" evidence="6">
    <location>
        <begin position="687"/>
        <end position="718"/>
    </location>
</feature>
<feature type="compositionally biased region" description="Polar residues" evidence="6">
    <location>
        <begin position="490"/>
        <end position="510"/>
    </location>
</feature>
<keyword evidence="4" id="KW-0496">Mitochondrion</keyword>
<dbReference type="Proteomes" id="UP000504606">
    <property type="component" value="Unplaced"/>
</dbReference>
<evidence type="ECO:0000256" key="4">
    <source>
        <dbReference type="ARBA" id="ARBA00023128"/>
    </source>
</evidence>
<feature type="compositionally biased region" description="Polar residues" evidence="6">
    <location>
        <begin position="742"/>
        <end position="764"/>
    </location>
</feature>
<comment type="subcellular location">
    <subcellularLocation>
        <location evidence="1">Mitochondrion</location>
    </subcellularLocation>
</comment>
<feature type="compositionally biased region" description="Low complexity" evidence="6">
    <location>
        <begin position="766"/>
        <end position="780"/>
    </location>
</feature>